<evidence type="ECO:0000256" key="1">
    <source>
        <dbReference type="SAM" id="MobiDB-lite"/>
    </source>
</evidence>
<dbReference type="RefSeq" id="WP_203753951.1">
    <property type="nucleotide sequence ID" value="NZ_BAAAUC010000035.1"/>
</dbReference>
<feature type="compositionally biased region" description="Polar residues" evidence="1">
    <location>
        <begin position="74"/>
        <end position="89"/>
    </location>
</feature>
<gene>
    <name evidence="2" type="ORF">Acy02nite_81920</name>
</gene>
<dbReference type="AlphaFoldDB" id="A0A919MGJ7"/>
<feature type="compositionally biased region" description="Polar residues" evidence="1">
    <location>
        <begin position="1"/>
        <end position="15"/>
    </location>
</feature>
<dbReference type="EMBL" id="BOMH01000073">
    <property type="protein sequence ID" value="GID70311.1"/>
    <property type="molecule type" value="Genomic_DNA"/>
</dbReference>
<accession>A0A919MGJ7</accession>
<name>A0A919MGJ7_9ACTN</name>
<evidence type="ECO:0000313" key="2">
    <source>
        <dbReference type="EMBL" id="GID70311.1"/>
    </source>
</evidence>
<dbReference type="Proteomes" id="UP000619479">
    <property type="component" value="Unassembled WGS sequence"/>
</dbReference>
<feature type="region of interest" description="Disordered" evidence="1">
    <location>
        <begin position="1"/>
        <end position="89"/>
    </location>
</feature>
<keyword evidence="3" id="KW-1185">Reference proteome</keyword>
<feature type="compositionally biased region" description="Basic and acidic residues" evidence="1">
    <location>
        <begin position="18"/>
        <end position="34"/>
    </location>
</feature>
<evidence type="ECO:0000313" key="3">
    <source>
        <dbReference type="Proteomes" id="UP000619479"/>
    </source>
</evidence>
<comment type="caution">
    <text evidence="2">The sequence shown here is derived from an EMBL/GenBank/DDBJ whole genome shotgun (WGS) entry which is preliminary data.</text>
</comment>
<protein>
    <submittedName>
        <fullName evidence="2">Uncharacterized protein</fullName>
    </submittedName>
</protein>
<sequence length="89" mass="9734">MASTDSRAQATTRVLRQNADDLHKSGEVLHHSAEESPEQETTQRLHDLGDAVTTEANAIDERADRADRIHRSVTARSPRSASDGSSRAQ</sequence>
<feature type="compositionally biased region" description="Basic and acidic residues" evidence="1">
    <location>
        <begin position="59"/>
        <end position="70"/>
    </location>
</feature>
<organism evidence="2 3">
    <name type="scientific">Actinoplanes cyaneus</name>
    <dbReference type="NCBI Taxonomy" id="52696"/>
    <lineage>
        <taxon>Bacteria</taxon>
        <taxon>Bacillati</taxon>
        <taxon>Actinomycetota</taxon>
        <taxon>Actinomycetes</taxon>
        <taxon>Micromonosporales</taxon>
        <taxon>Micromonosporaceae</taxon>
        <taxon>Actinoplanes</taxon>
    </lineage>
</organism>
<proteinExistence type="predicted"/>
<reference evidence="2" key="1">
    <citation type="submission" date="2021-01" db="EMBL/GenBank/DDBJ databases">
        <title>Whole genome shotgun sequence of Actinoplanes cyaneus NBRC 14990.</title>
        <authorList>
            <person name="Komaki H."/>
            <person name="Tamura T."/>
        </authorList>
    </citation>
    <scope>NUCLEOTIDE SEQUENCE</scope>
    <source>
        <strain evidence="2">NBRC 14990</strain>
    </source>
</reference>